<protein>
    <submittedName>
        <fullName evidence="8">Sigma-70 family RNA polymerase sigma factor</fullName>
    </submittedName>
</protein>
<dbReference type="AlphaFoldDB" id="A0A9D1A985"/>
<dbReference type="InterPro" id="IPR013325">
    <property type="entry name" value="RNA_pol_sigma_r2"/>
</dbReference>
<dbReference type="InterPro" id="IPR013324">
    <property type="entry name" value="RNA_pol_sigma_r3/r4-like"/>
</dbReference>
<keyword evidence="3" id="KW-0731">Sigma factor</keyword>
<dbReference type="PANTHER" id="PTHR43133">
    <property type="entry name" value="RNA POLYMERASE ECF-TYPE SIGMA FACTO"/>
    <property type="match status" value="1"/>
</dbReference>
<accession>A0A9D1A985</accession>
<evidence type="ECO:0000256" key="5">
    <source>
        <dbReference type="ARBA" id="ARBA00023163"/>
    </source>
</evidence>
<name>A0A9D1A985_9FIRM</name>
<evidence type="ECO:0000256" key="2">
    <source>
        <dbReference type="ARBA" id="ARBA00023015"/>
    </source>
</evidence>
<evidence type="ECO:0000256" key="1">
    <source>
        <dbReference type="ARBA" id="ARBA00010641"/>
    </source>
</evidence>
<dbReference type="NCBIfam" id="TIGR02937">
    <property type="entry name" value="sigma70-ECF"/>
    <property type="match status" value="1"/>
</dbReference>
<feature type="domain" description="RNA polymerase sigma-70 region 2" evidence="6">
    <location>
        <begin position="24"/>
        <end position="85"/>
    </location>
</feature>
<dbReference type="EMBL" id="DVGD01000249">
    <property type="protein sequence ID" value="HIR10258.1"/>
    <property type="molecule type" value="Genomic_DNA"/>
</dbReference>
<comment type="similarity">
    <text evidence="1">Belongs to the sigma-70 factor family. ECF subfamily.</text>
</comment>
<dbReference type="InterPro" id="IPR007630">
    <property type="entry name" value="RNA_pol_sigma70_r4"/>
</dbReference>
<dbReference type="Pfam" id="PF04542">
    <property type="entry name" value="Sigma70_r2"/>
    <property type="match status" value="1"/>
</dbReference>
<dbReference type="Gene3D" id="1.10.10.10">
    <property type="entry name" value="Winged helix-like DNA-binding domain superfamily/Winged helix DNA-binding domain"/>
    <property type="match status" value="1"/>
</dbReference>
<evidence type="ECO:0000313" key="8">
    <source>
        <dbReference type="EMBL" id="HIR10258.1"/>
    </source>
</evidence>
<dbReference type="GO" id="GO:0003677">
    <property type="term" value="F:DNA binding"/>
    <property type="evidence" value="ECO:0007669"/>
    <property type="project" value="UniProtKB-KW"/>
</dbReference>
<dbReference type="GO" id="GO:0016987">
    <property type="term" value="F:sigma factor activity"/>
    <property type="evidence" value="ECO:0007669"/>
    <property type="project" value="UniProtKB-KW"/>
</dbReference>
<dbReference type="Gene3D" id="1.10.1740.10">
    <property type="match status" value="1"/>
</dbReference>
<evidence type="ECO:0000259" key="6">
    <source>
        <dbReference type="Pfam" id="PF04542"/>
    </source>
</evidence>
<evidence type="ECO:0000256" key="3">
    <source>
        <dbReference type="ARBA" id="ARBA00023082"/>
    </source>
</evidence>
<reference evidence="8" key="2">
    <citation type="journal article" date="2021" name="PeerJ">
        <title>Extensive microbial diversity within the chicken gut microbiome revealed by metagenomics and culture.</title>
        <authorList>
            <person name="Gilroy R."/>
            <person name="Ravi A."/>
            <person name="Getino M."/>
            <person name="Pursley I."/>
            <person name="Horton D.L."/>
            <person name="Alikhan N.F."/>
            <person name="Baker D."/>
            <person name="Gharbi K."/>
            <person name="Hall N."/>
            <person name="Watson M."/>
            <person name="Adriaenssens E.M."/>
            <person name="Foster-Nyarko E."/>
            <person name="Jarju S."/>
            <person name="Secka A."/>
            <person name="Antonio M."/>
            <person name="Oren A."/>
            <person name="Chaudhuri R.R."/>
            <person name="La Ragione R."/>
            <person name="Hildebrand F."/>
            <person name="Pallen M.J."/>
        </authorList>
    </citation>
    <scope>NUCLEOTIDE SEQUENCE</scope>
    <source>
        <strain evidence="8">ChiHjej9B8-7071</strain>
    </source>
</reference>
<dbReference type="Proteomes" id="UP000824258">
    <property type="component" value="Unassembled WGS sequence"/>
</dbReference>
<dbReference type="Pfam" id="PF04545">
    <property type="entry name" value="Sigma70_r4"/>
    <property type="match status" value="1"/>
</dbReference>
<evidence type="ECO:0000259" key="7">
    <source>
        <dbReference type="Pfam" id="PF04545"/>
    </source>
</evidence>
<comment type="caution">
    <text evidence="8">The sequence shown here is derived from an EMBL/GenBank/DDBJ whole genome shotgun (WGS) entry which is preliminary data.</text>
</comment>
<evidence type="ECO:0000256" key="4">
    <source>
        <dbReference type="ARBA" id="ARBA00023125"/>
    </source>
</evidence>
<dbReference type="InterPro" id="IPR036388">
    <property type="entry name" value="WH-like_DNA-bd_sf"/>
</dbReference>
<gene>
    <name evidence="8" type="ORF">IAA70_07620</name>
</gene>
<keyword evidence="4" id="KW-0238">DNA-binding</keyword>
<reference evidence="8" key="1">
    <citation type="submission" date="2020-10" db="EMBL/GenBank/DDBJ databases">
        <authorList>
            <person name="Gilroy R."/>
        </authorList>
    </citation>
    <scope>NUCLEOTIDE SEQUENCE</scope>
    <source>
        <strain evidence="8">ChiHjej9B8-7071</strain>
    </source>
</reference>
<sequence length="183" mass="20911">MEDETIVALYWARDEGAIPATAEKYGAYCAAIAGNILQSPQDAEECVNDTYLSAWNAMPPSRPRLLKAFLGKITRNLSLNRVRQHHAWKRGGGAVMEELGEISTGADPVGEAIQRRELLRAIDTFLDGLPKRQRQLFVCRYWYFDSVTDLAARFQMTENHVSVTLRRIREKLRRNLLERGFEL</sequence>
<organism evidence="8 9">
    <name type="scientific">Candidatus Avoscillospira stercoripullorum</name>
    <dbReference type="NCBI Taxonomy" id="2840709"/>
    <lineage>
        <taxon>Bacteria</taxon>
        <taxon>Bacillati</taxon>
        <taxon>Bacillota</taxon>
        <taxon>Clostridia</taxon>
        <taxon>Eubacteriales</taxon>
        <taxon>Oscillospiraceae</taxon>
        <taxon>Oscillospiraceae incertae sedis</taxon>
        <taxon>Candidatus Avoscillospira</taxon>
    </lineage>
</organism>
<dbReference type="SUPFAM" id="SSF88659">
    <property type="entry name" value="Sigma3 and sigma4 domains of RNA polymerase sigma factors"/>
    <property type="match status" value="1"/>
</dbReference>
<feature type="domain" description="RNA polymerase sigma-70 region 4" evidence="7">
    <location>
        <begin position="126"/>
        <end position="173"/>
    </location>
</feature>
<dbReference type="GO" id="GO:0006352">
    <property type="term" value="P:DNA-templated transcription initiation"/>
    <property type="evidence" value="ECO:0007669"/>
    <property type="project" value="InterPro"/>
</dbReference>
<dbReference type="InterPro" id="IPR014284">
    <property type="entry name" value="RNA_pol_sigma-70_dom"/>
</dbReference>
<keyword evidence="5" id="KW-0804">Transcription</keyword>
<proteinExistence type="inferred from homology"/>
<dbReference type="InterPro" id="IPR007627">
    <property type="entry name" value="RNA_pol_sigma70_r2"/>
</dbReference>
<evidence type="ECO:0000313" key="9">
    <source>
        <dbReference type="Proteomes" id="UP000824258"/>
    </source>
</evidence>
<dbReference type="PANTHER" id="PTHR43133:SF51">
    <property type="entry name" value="RNA POLYMERASE SIGMA FACTOR"/>
    <property type="match status" value="1"/>
</dbReference>
<keyword evidence="2" id="KW-0805">Transcription regulation</keyword>
<dbReference type="SUPFAM" id="SSF88946">
    <property type="entry name" value="Sigma2 domain of RNA polymerase sigma factors"/>
    <property type="match status" value="1"/>
</dbReference>
<dbReference type="InterPro" id="IPR039425">
    <property type="entry name" value="RNA_pol_sigma-70-like"/>
</dbReference>